<dbReference type="InterPro" id="IPR000631">
    <property type="entry name" value="CARKD"/>
</dbReference>
<keyword evidence="11 17" id="KW-0413">Isomerase</keyword>
<dbReference type="SUPFAM" id="SSF53613">
    <property type="entry name" value="Ribokinase-like"/>
    <property type="match status" value="1"/>
</dbReference>
<evidence type="ECO:0000256" key="6">
    <source>
        <dbReference type="ARBA" id="ARBA00022741"/>
    </source>
</evidence>
<comment type="catalytic activity">
    <reaction evidence="15 18">
        <text>(6S)-NADHX + ADP = AMP + phosphate + NADH + H(+)</text>
        <dbReference type="Rhea" id="RHEA:32223"/>
        <dbReference type="ChEBI" id="CHEBI:15378"/>
        <dbReference type="ChEBI" id="CHEBI:43474"/>
        <dbReference type="ChEBI" id="CHEBI:57945"/>
        <dbReference type="ChEBI" id="CHEBI:64074"/>
        <dbReference type="ChEBI" id="CHEBI:456215"/>
        <dbReference type="ChEBI" id="CHEBI:456216"/>
        <dbReference type="EC" id="4.2.1.136"/>
    </reaction>
</comment>
<feature type="binding site" evidence="17">
    <location>
        <begin position="126"/>
        <end position="132"/>
    </location>
    <ligand>
        <name>(6S)-NADPHX</name>
        <dbReference type="ChEBI" id="CHEBI:64076"/>
    </ligand>
</feature>
<dbReference type="RefSeq" id="WP_179975560.1">
    <property type="nucleotide sequence ID" value="NZ_CP049075.1"/>
</dbReference>
<dbReference type="NCBIfam" id="TIGR00196">
    <property type="entry name" value="yjeF_cterm"/>
    <property type="match status" value="1"/>
</dbReference>
<keyword evidence="6 17" id="KW-0547">Nucleotide-binding</keyword>
<dbReference type="PANTHER" id="PTHR12592:SF0">
    <property type="entry name" value="ATP-DEPENDENT (S)-NAD(P)H-HYDRATE DEHYDRATASE"/>
    <property type="match status" value="1"/>
</dbReference>
<evidence type="ECO:0000313" key="22">
    <source>
        <dbReference type="Proteomes" id="UP000509414"/>
    </source>
</evidence>
<keyword evidence="21" id="KW-0808">Transferase</keyword>
<dbReference type="Gene3D" id="3.40.50.10260">
    <property type="entry name" value="YjeF N-terminal domain"/>
    <property type="match status" value="1"/>
</dbReference>
<dbReference type="KEGG" id="cinf:CINF_0400"/>
<dbReference type="GO" id="GO:0016301">
    <property type="term" value="F:kinase activity"/>
    <property type="evidence" value="ECO:0007669"/>
    <property type="project" value="UniProtKB-KW"/>
</dbReference>
<evidence type="ECO:0000256" key="2">
    <source>
        <dbReference type="ARBA" id="ARBA00000909"/>
    </source>
</evidence>
<evidence type="ECO:0000259" key="20">
    <source>
        <dbReference type="PROSITE" id="PS51385"/>
    </source>
</evidence>
<dbReference type="PIRSF" id="PIRSF017184">
    <property type="entry name" value="Nnr"/>
    <property type="match status" value="1"/>
</dbReference>
<comment type="function">
    <text evidence="14 18">Bifunctional enzyme that catalyzes the epimerization of the S- and R-forms of NAD(P)HX and the dehydration of the S-form of NAD(P)HX at the expense of ADP, which is converted to AMP. This allows the repair of both epimers of NAD(P)HX, a damaged form of NAD(P)H that is a result of enzymatic or heat-dependent hydration.</text>
</comment>
<protein>
    <recommendedName>
        <fullName evidence="17">NAD(P)H-hydrate epimerase</fullName>
        <ecNumber evidence="17">5.1.99.6</ecNumber>
    </recommendedName>
    <alternativeName>
        <fullName evidence="17">NAD(P)HX epimerase</fullName>
    </alternativeName>
</protein>
<evidence type="ECO:0000256" key="12">
    <source>
        <dbReference type="ARBA" id="ARBA00023239"/>
    </source>
</evidence>
<organism evidence="21 22">
    <name type="scientific">Candidatus Campylobacter infans</name>
    <dbReference type="NCBI Taxonomy" id="2561898"/>
    <lineage>
        <taxon>Bacteria</taxon>
        <taxon>Pseudomonadati</taxon>
        <taxon>Campylobacterota</taxon>
        <taxon>Epsilonproteobacteria</taxon>
        <taxon>Campylobacterales</taxon>
        <taxon>Campylobacteraceae</taxon>
        <taxon>Campylobacter</taxon>
    </lineage>
</organism>
<evidence type="ECO:0000259" key="19">
    <source>
        <dbReference type="PROSITE" id="PS51383"/>
    </source>
</evidence>
<feature type="domain" description="YjeF N-terminal" evidence="20">
    <location>
        <begin position="8"/>
        <end position="211"/>
    </location>
</feature>
<dbReference type="GO" id="GO:0052856">
    <property type="term" value="F:NAD(P)HX epimerase activity"/>
    <property type="evidence" value="ECO:0007669"/>
    <property type="project" value="UniProtKB-UniRule"/>
</dbReference>
<comment type="similarity">
    <text evidence="17">Belongs to the NnrE/AIBP family.</text>
</comment>
<dbReference type="Pfam" id="PF03853">
    <property type="entry name" value="YjeF_N"/>
    <property type="match status" value="1"/>
</dbReference>
<dbReference type="EC" id="5.1.99.6" evidence="17"/>
<keyword evidence="5 17" id="KW-0479">Metal-binding</keyword>
<dbReference type="PROSITE" id="PS51385">
    <property type="entry name" value="YJEF_N"/>
    <property type="match status" value="1"/>
</dbReference>
<dbReference type="Proteomes" id="UP000509414">
    <property type="component" value="Chromosome"/>
</dbReference>
<keyword evidence="12 18" id="KW-0456">Lyase</keyword>
<dbReference type="GO" id="GO:0005524">
    <property type="term" value="F:ATP binding"/>
    <property type="evidence" value="ECO:0007669"/>
    <property type="project" value="UniProtKB-UniRule"/>
</dbReference>
<dbReference type="AlphaFoldDB" id="A0A7H9CFQ5"/>
<keyword evidence="10 17" id="KW-0520">NAD</keyword>
<comment type="cofactor">
    <cofactor evidence="17 18">
        <name>K(+)</name>
        <dbReference type="ChEBI" id="CHEBI:29103"/>
    </cofactor>
    <text evidence="17 18">Binds 1 potassium ion per subunit.</text>
</comment>
<evidence type="ECO:0000256" key="5">
    <source>
        <dbReference type="ARBA" id="ARBA00022723"/>
    </source>
</evidence>
<dbReference type="HAMAP" id="MF_01966">
    <property type="entry name" value="NADHX_epimerase"/>
    <property type="match status" value="1"/>
</dbReference>
<dbReference type="Pfam" id="PF01256">
    <property type="entry name" value="Carb_kinase"/>
    <property type="match status" value="1"/>
</dbReference>
<dbReference type="GO" id="GO:0046872">
    <property type="term" value="F:metal ion binding"/>
    <property type="evidence" value="ECO:0007669"/>
    <property type="project" value="UniProtKB-UniRule"/>
</dbReference>
<comment type="catalytic activity">
    <reaction evidence="2 17 18">
        <text>(6R)-NADPHX = (6S)-NADPHX</text>
        <dbReference type="Rhea" id="RHEA:32227"/>
        <dbReference type="ChEBI" id="CHEBI:64076"/>
        <dbReference type="ChEBI" id="CHEBI:64077"/>
        <dbReference type="EC" id="5.1.99.6"/>
    </reaction>
</comment>
<gene>
    <name evidence="17" type="primary">nnrE</name>
    <name evidence="21" type="ORF">CINF_0400</name>
</gene>
<dbReference type="Gene3D" id="3.40.1190.20">
    <property type="match status" value="1"/>
</dbReference>
<keyword evidence="22" id="KW-1185">Reference proteome</keyword>
<keyword evidence="9 17" id="KW-0630">Potassium</keyword>
<comment type="similarity">
    <text evidence="3 18">In the N-terminal section; belongs to the NnrE/AIBP family.</text>
</comment>
<dbReference type="GO" id="GO:0052855">
    <property type="term" value="F:ADP-dependent NAD(P)H-hydrate dehydratase activity"/>
    <property type="evidence" value="ECO:0007669"/>
    <property type="project" value="UniProtKB-UniRule"/>
</dbReference>
<dbReference type="CDD" id="cd01171">
    <property type="entry name" value="YXKO-related"/>
    <property type="match status" value="1"/>
</dbReference>
<comment type="caution">
    <text evidence="17">Lacks conserved residue(s) required for the propagation of feature annotation.</text>
</comment>
<dbReference type="SUPFAM" id="SSF64153">
    <property type="entry name" value="YjeF N-terminal domain-like"/>
    <property type="match status" value="1"/>
</dbReference>
<evidence type="ECO:0000256" key="11">
    <source>
        <dbReference type="ARBA" id="ARBA00023235"/>
    </source>
</evidence>
<keyword evidence="21" id="KW-0418">Kinase</keyword>
<keyword evidence="8 17" id="KW-0521">NADP</keyword>
<feature type="binding site" evidence="17">
    <location>
        <position position="56"/>
    </location>
    <ligand>
        <name>K(+)</name>
        <dbReference type="ChEBI" id="CHEBI:29103"/>
    </ligand>
</feature>
<evidence type="ECO:0000256" key="16">
    <source>
        <dbReference type="ARBA" id="ARBA00049209"/>
    </source>
</evidence>
<dbReference type="InterPro" id="IPR029056">
    <property type="entry name" value="Ribokinase-like"/>
</dbReference>
<sequence>MKKIFLSSQELDKSAVNAGLAELVLQENAARAVADEIKKRLKFGSKIAFLCGSGNNAADAIACARMLSGDYECVIFLLFDRLNQNASTQLKIAKNYGISVLEKANFNQNYKENFINFNCIVDGIFGSGFNRDLGEELCQIISAVNEIDAFKIAVDVPSGLDMSANPSPLCFRADLCVSMGALKLALYGDMAKDFVGEIVLANLGLSEQNFIKTASQGDYLLEFADMCLPNRTQKNVNKGDFGHAFVVRGQMSGACLLASLATLNMGAGKVSIYNFDATMLANCDAQIMQKSSFEGASAVACGMGLGDVTFNFNEILSLPCVIDADMFGRAEILSFAKSQKCVLTPHLKEFVSLLKFTGFGQIDIKQAQQEKFALAREFSLKFASTLVLKGANTIIAQNGRLYICALGTQKLAVGGSGDALAGIILALLAQNYTSLNAAITGVLAHAKTALNYDGNDFSFSPNDIIKGLKKL</sequence>
<accession>A0A7H9CFQ5</accession>
<evidence type="ECO:0000256" key="9">
    <source>
        <dbReference type="ARBA" id="ARBA00022958"/>
    </source>
</evidence>
<dbReference type="PROSITE" id="PS51383">
    <property type="entry name" value="YJEF_C_3"/>
    <property type="match status" value="1"/>
</dbReference>
<dbReference type="InterPro" id="IPR004443">
    <property type="entry name" value="YjeF_N_dom"/>
</dbReference>
<evidence type="ECO:0000256" key="18">
    <source>
        <dbReference type="PIRNR" id="PIRNR017184"/>
    </source>
</evidence>
<name>A0A7H9CFQ5_9BACT</name>
<evidence type="ECO:0000256" key="13">
    <source>
        <dbReference type="ARBA" id="ARBA00023268"/>
    </source>
</evidence>
<comment type="similarity">
    <text evidence="4 18">In the C-terminal section; belongs to the NnrD/CARKD family.</text>
</comment>
<evidence type="ECO:0000256" key="4">
    <source>
        <dbReference type="ARBA" id="ARBA00009524"/>
    </source>
</evidence>
<evidence type="ECO:0000256" key="14">
    <source>
        <dbReference type="ARBA" id="ARBA00025153"/>
    </source>
</evidence>
<dbReference type="NCBIfam" id="TIGR00197">
    <property type="entry name" value="yjeF_nterm"/>
    <property type="match status" value="1"/>
</dbReference>
<evidence type="ECO:0000256" key="8">
    <source>
        <dbReference type="ARBA" id="ARBA00022857"/>
    </source>
</evidence>
<dbReference type="GO" id="GO:0110051">
    <property type="term" value="P:metabolite repair"/>
    <property type="evidence" value="ECO:0007669"/>
    <property type="project" value="TreeGrafter"/>
</dbReference>
<dbReference type="PANTHER" id="PTHR12592">
    <property type="entry name" value="ATP-DEPENDENT (S)-NAD(P)H-HYDRATE DEHYDRATASE FAMILY MEMBER"/>
    <property type="match status" value="1"/>
</dbReference>
<evidence type="ECO:0000256" key="10">
    <source>
        <dbReference type="ARBA" id="ARBA00023027"/>
    </source>
</evidence>
<feature type="domain" description="YjeF C-terminal" evidence="19">
    <location>
        <begin position="221"/>
        <end position="471"/>
    </location>
</feature>
<comment type="function">
    <text evidence="17">Catalyzes the epimerization of the S- and R-forms of NAD(P)HX, a damaged form of NAD(P)H that is a result of enzymatic or heat-dependent hydration. This is a prerequisite for the S-specific NAD(P)H-hydrate dehydratase to allow the repair of both epimers of NAD(P)HX.</text>
</comment>
<dbReference type="InterPro" id="IPR030677">
    <property type="entry name" value="Nnr"/>
</dbReference>
<evidence type="ECO:0000256" key="15">
    <source>
        <dbReference type="ARBA" id="ARBA00048238"/>
    </source>
</evidence>
<feature type="binding site" evidence="17">
    <location>
        <position position="122"/>
    </location>
    <ligand>
        <name>K(+)</name>
        <dbReference type="ChEBI" id="CHEBI:29103"/>
    </ligand>
</feature>
<comment type="catalytic activity">
    <reaction evidence="1 17 18">
        <text>(6R)-NADHX = (6S)-NADHX</text>
        <dbReference type="Rhea" id="RHEA:32215"/>
        <dbReference type="ChEBI" id="CHEBI:64074"/>
        <dbReference type="ChEBI" id="CHEBI:64075"/>
        <dbReference type="EC" id="5.1.99.6"/>
    </reaction>
</comment>
<evidence type="ECO:0000256" key="17">
    <source>
        <dbReference type="HAMAP-Rule" id="MF_01966"/>
    </source>
</evidence>
<dbReference type="InterPro" id="IPR036652">
    <property type="entry name" value="YjeF_N_dom_sf"/>
</dbReference>
<evidence type="ECO:0000313" key="21">
    <source>
        <dbReference type="EMBL" id="QLI04940.1"/>
    </source>
</evidence>
<keyword evidence="13" id="KW-0511">Multifunctional enzyme</keyword>
<keyword evidence="7 18" id="KW-0067">ATP-binding</keyword>
<evidence type="ECO:0000256" key="3">
    <source>
        <dbReference type="ARBA" id="ARBA00006001"/>
    </source>
</evidence>
<evidence type="ECO:0000256" key="7">
    <source>
        <dbReference type="ARBA" id="ARBA00022840"/>
    </source>
</evidence>
<reference evidence="21 22" key="1">
    <citation type="submission" date="2020-02" db="EMBL/GenBank/DDBJ databases">
        <title>Complete genome sequence of the novel Campylobacter species Candidatus Campylobacter infans.</title>
        <authorList>
            <person name="Duim B."/>
            <person name="Zomer A."/>
            <person name="van der Graaf L."/>
            <person name="Wagenaar J."/>
        </authorList>
    </citation>
    <scope>NUCLEOTIDE SEQUENCE [LARGE SCALE GENOMIC DNA]</scope>
    <source>
        <strain evidence="21 22">19S00001</strain>
    </source>
</reference>
<proteinExistence type="inferred from homology"/>
<feature type="binding site" evidence="17">
    <location>
        <position position="158"/>
    </location>
    <ligand>
        <name>K(+)</name>
        <dbReference type="ChEBI" id="CHEBI:29103"/>
    </ligand>
</feature>
<evidence type="ECO:0000256" key="1">
    <source>
        <dbReference type="ARBA" id="ARBA00000013"/>
    </source>
</evidence>
<dbReference type="EMBL" id="CP049075">
    <property type="protein sequence ID" value="QLI04940.1"/>
    <property type="molecule type" value="Genomic_DNA"/>
</dbReference>
<comment type="catalytic activity">
    <reaction evidence="16 18">
        <text>(6S)-NADPHX + ADP = AMP + phosphate + NADPH + H(+)</text>
        <dbReference type="Rhea" id="RHEA:32235"/>
        <dbReference type="ChEBI" id="CHEBI:15378"/>
        <dbReference type="ChEBI" id="CHEBI:43474"/>
        <dbReference type="ChEBI" id="CHEBI:57783"/>
        <dbReference type="ChEBI" id="CHEBI:64076"/>
        <dbReference type="ChEBI" id="CHEBI:456215"/>
        <dbReference type="ChEBI" id="CHEBI:456216"/>
        <dbReference type="EC" id="4.2.1.136"/>
    </reaction>
</comment>
<feature type="binding site" evidence="17">
    <location>
        <position position="155"/>
    </location>
    <ligand>
        <name>(6S)-NADPHX</name>
        <dbReference type="ChEBI" id="CHEBI:64076"/>
    </ligand>
</feature>